<name>A0A7G2FBC9_ARATH</name>
<dbReference type="Proteomes" id="UP000516314">
    <property type="component" value="Chromosome 5"/>
</dbReference>
<sequence length="306" mass="35566">MKRKREKNSRKTSRSMKRLLHSRFIYIPQDLTVEVLKKLPAKSLVRFQCVSKLWSSIISRQVIESNIVTRSLTRDAHFILIFRLRNNVYKHILAFLHTFPGNIEKESAVTLIPRSFRQYVCGLFCCFYNWDPEVAIYNPTTRQSFRLPIMTAMGTCFFGYDPIENQYKVLLIPFHTMKQACQVFILGNPTTKQWRNIQGVRLGSHSPLLGGVCVNGAIYFRAEAKTVLYESTFILMSFYVRSEVFYHVQSPQTLMNHHGSTLINYQGMLGFVSCTKKAVEIWVMENAGKETQGWSMVFFYTFLSLN</sequence>
<evidence type="ECO:0000259" key="1">
    <source>
        <dbReference type="PROSITE" id="PS50181"/>
    </source>
</evidence>
<dbReference type="NCBIfam" id="TIGR01640">
    <property type="entry name" value="F_box_assoc_1"/>
    <property type="match status" value="1"/>
</dbReference>
<organism evidence="2 3">
    <name type="scientific">Arabidopsis thaliana</name>
    <name type="common">Mouse-ear cress</name>
    <dbReference type="NCBI Taxonomy" id="3702"/>
    <lineage>
        <taxon>Eukaryota</taxon>
        <taxon>Viridiplantae</taxon>
        <taxon>Streptophyta</taxon>
        <taxon>Embryophyta</taxon>
        <taxon>Tracheophyta</taxon>
        <taxon>Spermatophyta</taxon>
        <taxon>Magnoliopsida</taxon>
        <taxon>eudicotyledons</taxon>
        <taxon>Gunneridae</taxon>
        <taxon>Pentapetalae</taxon>
        <taxon>rosids</taxon>
        <taxon>malvids</taxon>
        <taxon>Brassicales</taxon>
        <taxon>Brassicaceae</taxon>
        <taxon>Camelineae</taxon>
        <taxon>Arabidopsis</taxon>
    </lineage>
</organism>
<dbReference type="Pfam" id="PF00646">
    <property type="entry name" value="F-box"/>
    <property type="match status" value="1"/>
</dbReference>
<dbReference type="InterPro" id="IPR017451">
    <property type="entry name" value="F-box-assoc_interact_dom"/>
</dbReference>
<dbReference type="Pfam" id="PF08268">
    <property type="entry name" value="FBA_3"/>
    <property type="match status" value="1"/>
</dbReference>
<proteinExistence type="predicted"/>
<dbReference type="EMBL" id="LR881470">
    <property type="protein sequence ID" value="CAD5333083.1"/>
    <property type="molecule type" value="Genomic_DNA"/>
</dbReference>
<evidence type="ECO:0000313" key="2">
    <source>
        <dbReference type="EMBL" id="CAD5333083.1"/>
    </source>
</evidence>
<reference evidence="2 3" key="1">
    <citation type="submission" date="2020-09" db="EMBL/GenBank/DDBJ databases">
        <authorList>
            <person name="Ashkenazy H."/>
        </authorList>
    </citation>
    <scope>NUCLEOTIDE SEQUENCE [LARGE SCALE GENOMIC DNA]</scope>
    <source>
        <strain evidence="3">cv. Cdm-0</strain>
    </source>
</reference>
<dbReference type="PANTHER" id="PTHR31111">
    <property type="entry name" value="BNAA05G37150D PROTEIN-RELATED"/>
    <property type="match status" value="1"/>
</dbReference>
<dbReference type="InterPro" id="IPR036047">
    <property type="entry name" value="F-box-like_dom_sf"/>
</dbReference>
<accession>A0A7G2FBC9</accession>
<dbReference type="AlphaFoldDB" id="A0A7G2FBC9"/>
<dbReference type="InterPro" id="IPR013187">
    <property type="entry name" value="F-box-assoc_dom_typ3"/>
</dbReference>
<dbReference type="InterPro" id="IPR001810">
    <property type="entry name" value="F-box_dom"/>
</dbReference>
<protein>
    <submittedName>
        <fullName evidence="2">(thale cress) hypothetical protein</fullName>
    </submittedName>
</protein>
<dbReference type="PANTHER" id="PTHR31111:SF58">
    <property type="entry name" value="F-BOX DOMAIN-CONTAINING PROTEIN"/>
    <property type="match status" value="1"/>
</dbReference>
<dbReference type="Gene3D" id="1.20.1280.50">
    <property type="match status" value="1"/>
</dbReference>
<dbReference type="SUPFAM" id="SSF81383">
    <property type="entry name" value="F-box domain"/>
    <property type="match status" value="1"/>
</dbReference>
<gene>
    <name evidence="2" type="ORF">AT9943_LOCUS20459</name>
</gene>
<feature type="domain" description="F-box" evidence="1">
    <location>
        <begin position="21"/>
        <end position="72"/>
    </location>
</feature>
<evidence type="ECO:0000313" key="3">
    <source>
        <dbReference type="Proteomes" id="UP000516314"/>
    </source>
</evidence>
<dbReference type="PROSITE" id="PS50181">
    <property type="entry name" value="FBOX"/>
    <property type="match status" value="1"/>
</dbReference>
<dbReference type="CDD" id="cd22157">
    <property type="entry name" value="F-box_AtFBW1-like"/>
    <property type="match status" value="1"/>
</dbReference>
<dbReference type="SMART" id="SM00256">
    <property type="entry name" value="FBOX"/>
    <property type="match status" value="1"/>
</dbReference>